<dbReference type="RefSeq" id="WP_214057906.1">
    <property type="nucleotide sequence ID" value="NZ_CP075371.1"/>
</dbReference>
<dbReference type="Gene3D" id="3.40.50.12080">
    <property type="match status" value="1"/>
</dbReference>
<evidence type="ECO:0000259" key="1">
    <source>
        <dbReference type="Pfam" id="PF18588"/>
    </source>
</evidence>
<organism evidence="2 3">
    <name type="scientific">Nocardioides aquaticus</name>
    <dbReference type="NCBI Taxonomy" id="160826"/>
    <lineage>
        <taxon>Bacteria</taxon>
        <taxon>Bacillati</taxon>
        <taxon>Actinomycetota</taxon>
        <taxon>Actinomycetes</taxon>
        <taxon>Propionibacteriales</taxon>
        <taxon>Nocardioidaceae</taxon>
        <taxon>Nocardioides</taxon>
    </lineage>
</organism>
<accession>A0ABX8ED30</accession>
<gene>
    <name evidence="2" type="ORF">ENKNEFLB_00682</name>
</gene>
<dbReference type="InterPro" id="IPR041307">
    <property type="entry name" value="WcbI"/>
</dbReference>
<feature type="domain" description="Polysaccharide biosynthesis enzyme WcbI" evidence="1">
    <location>
        <begin position="43"/>
        <end position="249"/>
    </location>
</feature>
<proteinExistence type="predicted"/>
<reference evidence="2 3" key="1">
    <citation type="submission" date="2021-05" db="EMBL/GenBank/DDBJ databases">
        <title>Complete genome of Nocardioides aquaticus KCTC 9944T isolated from meromictic and hypersaline Ekho Lake, Antarctica.</title>
        <authorList>
            <person name="Hwang K."/>
            <person name="Kim K.M."/>
            <person name="Choe H."/>
        </authorList>
    </citation>
    <scope>NUCLEOTIDE SEQUENCE [LARGE SCALE GENOMIC DNA]</scope>
    <source>
        <strain evidence="2 3">KCTC 9944</strain>
    </source>
</reference>
<protein>
    <recommendedName>
        <fullName evidence="1">Polysaccharide biosynthesis enzyme WcbI domain-containing protein</fullName>
    </recommendedName>
</protein>
<name>A0ABX8ED30_9ACTN</name>
<dbReference type="Pfam" id="PF18588">
    <property type="entry name" value="WcbI"/>
    <property type="match status" value="1"/>
</dbReference>
<dbReference type="Proteomes" id="UP000679307">
    <property type="component" value="Chromosome"/>
</dbReference>
<dbReference type="EMBL" id="CP075371">
    <property type="protein sequence ID" value="QVT78309.1"/>
    <property type="molecule type" value="Genomic_DNA"/>
</dbReference>
<evidence type="ECO:0000313" key="2">
    <source>
        <dbReference type="EMBL" id="QVT78309.1"/>
    </source>
</evidence>
<evidence type="ECO:0000313" key="3">
    <source>
        <dbReference type="Proteomes" id="UP000679307"/>
    </source>
</evidence>
<keyword evidence="3" id="KW-1185">Reference proteome</keyword>
<sequence>MSAPTSPAATSTAWTAARTPAERAHYGDFYDGPPAPPEGVPLLAVLGNCQAESLRLVLQDDDVRTVRLPALHELGPGDLEPLHRLLPRLDLLVSQPVGEDYRGLPLGTAQVLDRARPDLRHVLVPPVRHAGPYPCHLVVHPPGLADPDPPLVAYHDVRTAVRAAWLRAGRTPPPVGAALGPAPDAATVAAVCEDSRAQLALREARHGTLVAHDLLLAPTFAHLRTVNHPGNALLKPLGRRVRTALGLTDRPTRVARPLLDHVHAPREASVAAVLDPAAPARDHWLLGGRPVPVAEVEAAHLAWYATRPDVLDVVLARSVALRGLLGLELPGGTP</sequence>